<keyword evidence="12 14" id="KW-1015">Disulfide bond</keyword>
<comment type="caution">
    <text evidence="14">Lacks conserved residue(s) required for the propagation of feature annotation.</text>
</comment>
<dbReference type="PANTHER" id="PTHR24264">
    <property type="entry name" value="TRYPSIN-RELATED"/>
    <property type="match status" value="1"/>
</dbReference>
<accession>A0A914ADE1</accession>
<dbReference type="FunFam" id="2.40.10.10:FF:000120">
    <property type="entry name" value="Putative serine protease"/>
    <property type="match status" value="1"/>
</dbReference>
<evidence type="ECO:0000313" key="20">
    <source>
        <dbReference type="Proteomes" id="UP000887568"/>
    </source>
</evidence>
<evidence type="ECO:0000259" key="17">
    <source>
        <dbReference type="PROSITE" id="PS50287"/>
    </source>
</evidence>
<evidence type="ECO:0000256" key="12">
    <source>
        <dbReference type="ARBA" id="ARBA00023157"/>
    </source>
</evidence>
<dbReference type="InterPro" id="IPR043504">
    <property type="entry name" value="Peptidase_S1_PA_chymotrypsin"/>
</dbReference>
<keyword evidence="10" id="KW-1133">Transmembrane helix</keyword>
<dbReference type="InterPro" id="IPR018114">
    <property type="entry name" value="TRYPSIN_HIS"/>
</dbReference>
<feature type="domain" description="Fibronectin type-III" evidence="18">
    <location>
        <begin position="381"/>
        <end position="475"/>
    </location>
</feature>
<dbReference type="SMART" id="SM00060">
    <property type="entry name" value="FN3"/>
    <property type="match status" value="3"/>
</dbReference>
<dbReference type="FunFam" id="3.10.250.10:FF:000016">
    <property type="entry name" value="Scavenger receptor cysteine-rich protein type 12"/>
    <property type="match status" value="1"/>
</dbReference>
<evidence type="ECO:0000256" key="11">
    <source>
        <dbReference type="ARBA" id="ARBA00023136"/>
    </source>
</evidence>
<dbReference type="RefSeq" id="XP_038061950.1">
    <property type="nucleotide sequence ID" value="XM_038206022.1"/>
</dbReference>
<feature type="domain" description="Fibronectin type-III" evidence="18">
    <location>
        <begin position="166"/>
        <end position="270"/>
    </location>
</feature>
<dbReference type="CDD" id="cd00063">
    <property type="entry name" value="FN3"/>
    <property type="match status" value="3"/>
</dbReference>
<reference evidence="19" key="1">
    <citation type="submission" date="2022-11" db="UniProtKB">
        <authorList>
            <consortium name="EnsemblMetazoa"/>
        </authorList>
    </citation>
    <scope>IDENTIFICATION</scope>
</reference>
<dbReference type="GeneID" id="119732542"/>
<dbReference type="Gene3D" id="3.10.250.10">
    <property type="entry name" value="SRCR-like domain"/>
    <property type="match status" value="1"/>
</dbReference>
<evidence type="ECO:0000256" key="3">
    <source>
        <dbReference type="ARBA" id="ARBA00022525"/>
    </source>
</evidence>
<evidence type="ECO:0000256" key="9">
    <source>
        <dbReference type="ARBA" id="ARBA00022825"/>
    </source>
</evidence>
<dbReference type="Pfam" id="PF00530">
    <property type="entry name" value="SRCR"/>
    <property type="match status" value="1"/>
</dbReference>
<dbReference type="OrthoDB" id="6380398at2759"/>
<evidence type="ECO:0000256" key="1">
    <source>
        <dbReference type="ARBA" id="ARBA00004167"/>
    </source>
</evidence>
<dbReference type="Gene3D" id="2.40.10.10">
    <property type="entry name" value="Trypsin-like serine proteases"/>
    <property type="match status" value="2"/>
</dbReference>
<evidence type="ECO:0000259" key="16">
    <source>
        <dbReference type="PROSITE" id="PS50240"/>
    </source>
</evidence>
<dbReference type="PRINTS" id="PR00258">
    <property type="entry name" value="SPERACTRCPTR"/>
</dbReference>
<keyword evidence="5" id="KW-0812">Transmembrane</keyword>
<evidence type="ECO:0000256" key="6">
    <source>
        <dbReference type="ARBA" id="ARBA00022729"/>
    </source>
</evidence>
<dbReference type="PROSITE" id="PS50853">
    <property type="entry name" value="FN3"/>
    <property type="match status" value="3"/>
</dbReference>
<feature type="chain" id="PRO_5038324112" evidence="15">
    <location>
        <begin position="30"/>
        <end position="739"/>
    </location>
</feature>
<dbReference type="InterPro" id="IPR036116">
    <property type="entry name" value="FN3_sf"/>
</dbReference>
<dbReference type="PROSITE" id="PS00134">
    <property type="entry name" value="TRYPSIN_HIS"/>
    <property type="match status" value="1"/>
</dbReference>
<comment type="subcellular location">
    <subcellularLocation>
        <location evidence="1">Membrane</location>
        <topology evidence="1">Single-pass membrane protein</topology>
    </subcellularLocation>
    <subcellularLocation>
        <location evidence="2">Secreted</location>
    </subcellularLocation>
</comment>
<dbReference type="SMART" id="SM00202">
    <property type="entry name" value="SR"/>
    <property type="match status" value="1"/>
</dbReference>
<dbReference type="Pfam" id="PF00041">
    <property type="entry name" value="fn3"/>
    <property type="match status" value="1"/>
</dbReference>
<dbReference type="InterPro" id="IPR003966">
    <property type="entry name" value="Prothrombin/thrombin"/>
</dbReference>
<dbReference type="SUPFAM" id="SSF49265">
    <property type="entry name" value="Fibronectin type III"/>
    <property type="match status" value="2"/>
</dbReference>
<feature type="signal peptide" evidence="15">
    <location>
        <begin position="1"/>
        <end position="29"/>
    </location>
</feature>
<feature type="domain" description="SRCR" evidence="17">
    <location>
        <begin position="42"/>
        <end position="145"/>
    </location>
</feature>
<keyword evidence="6 15" id="KW-0732">Signal</keyword>
<evidence type="ECO:0000256" key="15">
    <source>
        <dbReference type="SAM" id="SignalP"/>
    </source>
</evidence>
<dbReference type="GO" id="GO:0006508">
    <property type="term" value="P:proteolysis"/>
    <property type="evidence" value="ECO:0007669"/>
    <property type="project" value="UniProtKB-KW"/>
</dbReference>
<dbReference type="EnsemblMetazoa" id="XM_038206022.1">
    <property type="protein sequence ID" value="XP_038061950.1"/>
    <property type="gene ID" value="LOC119732498"/>
</dbReference>
<dbReference type="Pfam" id="PF00089">
    <property type="entry name" value="Trypsin"/>
    <property type="match status" value="1"/>
</dbReference>
<feature type="domain" description="Peptidase S1" evidence="16">
    <location>
        <begin position="494"/>
        <end position="735"/>
    </location>
</feature>
<evidence type="ECO:0000256" key="2">
    <source>
        <dbReference type="ARBA" id="ARBA00004613"/>
    </source>
</evidence>
<keyword evidence="11" id="KW-0472">Membrane</keyword>
<dbReference type="Proteomes" id="UP000887568">
    <property type="component" value="Unplaced"/>
</dbReference>
<dbReference type="InterPro" id="IPR003961">
    <property type="entry name" value="FN3_dom"/>
</dbReference>
<dbReference type="InterPro" id="IPR001190">
    <property type="entry name" value="SRCR"/>
</dbReference>
<dbReference type="InterPro" id="IPR050127">
    <property type="entry name" value="Serine_Proteases_S1"/>
</dbReference>
<dbReference type="EnsemblMetazoa" id="XM_038206100.1">
    <property type="protein sequence ID" value="XP_038062028.1"/>
    <property type="gene ID" value="LOC119732542"/>
</dbReference>
<evidence type="ECO:0000256" key="5">
    <source>
        <dbReference type="ARBA" id="ARBA00022692"/>
    </source>
</evidence>
<dbReference type="GO" id="GO:0004252">
    <property type="term" value="F:serine-type endopeptidase activity"/>
    <property type="evidence" value="ECO:0007669"/>
    <property type="project" value="InterPro"/>
</dbReference>
<evidence type="ECO:0000256" key="7">
    <source>
        <dbReference type="ARBA" id="ARBA00022737"/>
    </source>
</evidence>
<dbReference type="InterPro" id="IPR013783">
    <property type="entry name" value="Ig-like_fold"/>
</dbReference>
<dbReference type="PRINTS" id="PR01505">
    <property type="entry name" value="PROTHROMBIN"/>
</dbReference>
<dbReference type="PANTHER" id="PTHR24264:SF65">
    <property type="entry name" value="SRCR DOMAIN-CONTAINING PROTEIN"/>
    <property type="match status" value="1"/>
</dbReference>
<dbReference type="GO" id="GO:0016020">
    <property type="term" value="C:membrane"/>
    <property type="evidence" value="ECO:0007669"/>
    <property type="project" value="UniProtKB-SubCell"/>
</dbReference>
<feature type="domain" description="Fibronectin type-III" evidence="18">
    <location>
        <begin position="271"/>
        <end position="380"/>
    </location>
</feature>
<organism evidence="19 20">
    <name type="scientific">Patiria miniata</name>
    <name type="common">Bat star</name>
    <name type="synonym">Asterina miniata</name>
    <dbReference type="NCBI Taxonomy" id="46514"/>
    <lineage>
        <taxon>Eukaryota</taxon>
        <taxon>Metazoa</taxon>
        <taxon>Echinodermata</taxon>
        <taxon>Eleutherozoa</taxon>
        <taxon>Asterozoa</taxon>
        <taxon>Asteroidea</taxon>
        <taxon>Valvatacea</taxon>
        <taxon>Valvatida</taxon>
        <taxon>Asterinidae</taxon>
        <taxon>Patiria</taxon>
    </lineage>
</organism>
<dbReference type="InterPro" id="IPR009003">
    <property type="entry name" value="Peptidase_S1_PA"/>
</dbReference>
<dbReference type="SUPFAM" id="SSF56487">
    <property type="entry name" value="SRCR-like"/>
    <property type="match status" value="1"/>
</dbReference>
<dbReference type="InterPro" id="IPR001314">
    <property type="entry name" value="Peptidase_S1A"/>
</dbReference>
<dbReference type="GO" id="GO:0005509">
    <property type="term" value="F:calcium ion binding"/>
    <property type="evidence" value="ECO:0007669"/>
    <property type="project" value="InterPro"/>
</dbReference>
<keyword evidence="13" id="KW-0325">Glycoprotein</keyword>
<evidence type="ECO:0000256" key="8">
    <source>
        <dbReference type="ARBA" id="ARBA00022801"/>
    </source>
</evidence>
<keyword evidence="8" id="KW-0378">Hydrolase</keyword>
<dbReference type="PROSITE" id="PS50287">
    <property type="entry name" value="SRCR_2"/>
    <property type="match status" value="1"/>
</dbReference>
<evidence type="ECO:0000256" key="4">
    <source>
        <dbReference type="ARBA" id="ARBA00022670"/>
    </source>
</evidence>
<dbReference type="OMA" id="TSTHERI"/>
<keyword evidence="20" id="KW-1185">Reference proteome</keyword>
<dbReference type="PROSITE" id="PS50240">
    <property type="entry name" value="TRYPSIN_DOM"/>
    <property type="match status" value="1"/>
</dbReference>
<dbReference type="PRINTS" id="PR00722">
    <property type="entry name" value="CHYMOTRYPSIN"/>
</dbReference>
<keyword evidence="9" id="KW-0720">Serine protease</keyword>
<keyword evidence="4" id="KW-0645">Protease</keyword>
<evidence type="ECO:0000256" key="10">
    <source>
        <dbReference type="ARBA" id="ARBA00022989"/>
    </source>
</evidence>
<evidence type="ECO:0000313" key="19">
    <source>
        <dbReference type="EnsemblMetazoa" id="XP_038061950.1"/>
    </source>
</evidence>
<proteinExistence type="predicted"/>
<name>A0A914ADE1_PATMI</name>
<dbReference type="InterPro" id="IPR001254">
    <property type="entry name" value="Trypsin_dom"/>
</dbReference>
<keyword evidence="3" id="KW-0964">Secreted</keyword>
<dbReference type="RefSeq" id="XP_038062028.1">
    <property type="nucleotide sequence ID" value="XM_038206100.1"/>
</dbReference>
<dbReference type="GO" id="GO:0005615">
    <property type="term" value="C:extracellular space"/>
    <property type="evidence" value="ECO:0007669"/>
    <property type="project" value="TreeGrafter"/>
</dbReference>
<evidence type="ECO:0000256" key="14">
    <source>
        <dbReference type="PROSITE-ProRule" id="PRU00196"/>
    </source>
</evidence>
<dbReference type="Gene3D" id="2.60.40.10">
    <property type="entry name" value="Immunoglobulins"/>
    <property type="match status" value="3"/>
</dbReference>
<dbReference type="SUPFAM" id="SSF50494">
    <property type="entry name" value="Trypsin-like serine proteases"/>
    <property type="match status" value="1"/>
</dbReference>
<protein>
    <submittedName>
        <fullName evidence="19">Uncharacterized protein</fullName>
    </submittedName>
</protein>
<dbReference type="InterPro" id="IPR036772">
    <property type="entry name" value="SRCR-like_dom_sf"/>
</dbReference>
<feature type="disulfide bond" evidence="14">
    <location>
        <begin position="113"/>
        <end position="123"/>
    </location>
</feature>
<evidence type="ECO:0000256" key="13">
    <source>
        <dbReference type="ARBA" id="ARBA00023180"/>
    </source>
</evidence>
<dbReference type="CDD" id="cd00190">
    <property type="entry name" value="Tryp_SPc"/>
    <property type="match status" value="1"/>
</dbReference>
<dbReference type="AlphaFoldDB" id="A0A914ADE1"/>
<sequence>MTAAMGLARTWWLAVVLVFLACTCVTNVAFSIDGWPSLAGRLRLVDGTTDMEGVVETFIYDEWRMVCGQNWTKEAAHMVCRQLGHIGGAVEARTQPTPEALLSEPVLVDLVACVGREGENTECDDYVSSGDDWCNPFEVAWVRCASETTELFPLKQALNMGSEQASGVKPIATDVSDGSVTLDWSDWYREIDGESLFLVRFIIKYRIADNDATMQYEIAAEPRNYETRHTVTGLKERTRYEFIVEGVRLGLEGEEVGPTTQPLVVITPCGAPSQVSNAVVWPQNGTGKVLKLSWGRPDDPDCSPSSYIVEFRQLSLGQCEREAQVLDSTSLAGSTELTQFTIGGLQPHSTYTVYVTSRNRYGISQAWRHNVTTNEEVPSAAPTGLQSKYVDGTKLRVSWDPVPCGHRGGIITGYTYILLDVTTDQVSYSDHTSDTNVVLPESRALRRYKFLVAANTAVGRGPYAAFSVDAQPKILDICGRPAPYDASRDIVQKISTGTDARKGSAPWLAQLWYVDKGTLFCHGSILDNRWILTAAHCIRARNATKNDIMIRLGDHDKSLPEMEEQVYRVEDIKVHRSFSTKLFDADVALVKLTQAIQFTDYVKPICLPVKPLSKSMLRPGTYGTVSGWGKVSSHDENYPRHLKRVTLPVQDQVVCRRSTHFEVTPNMFCAGYSAANRGDSCEGDSGAPFAVQHMNTDRWYILGVVSWGEGCDRKDKYGFYVRLHRYTAWIRKQTGIKLS</sequence>
<dbReference type="SMART" id="SM00020">
    <property type="entry name" value="Tryp_SPc"/>
    <property type="match status" value="1"/>
</dbReference>
<keyword evidence="7" id="KW-0677">Repeat</keyword>
<dbReference type="GeneID" id="119732498"/>
<evidence type="ECO:0000259" key="18">
    <source>
        <dbReference type="PROSITE" id="PS50853"/>
    </source>
</evidence>